<evidence type="ECO:0000313" key="1">
    <source>
        <dbReference type="EMBL" id="GAF25126.1"/>
    </source>
</evidence>
<reference evidence="1" key="1">
    <citation type="journal article" date="2014" name="Gene">
        <title>Genome-guided analysis of transformation efficiency and carbon dioxide assimilation by Moorella thermoacetica Y72.</title>
        <authorList>
            <person name="Tsukahara K."/>
            <person name="Kita A."/>
            <person name="Nakashimada Y."/>
            <person name="Hoshino T."/>
            <person name="Murakami K."/>
        </authorList>
    </citation>
    <scope>NUCLEOTIDE SEQUENCE [LARGE SCALE GENOMIC DNA]</scope>
    <source>
        <strain evidence="1">Y72</strain>
    </source>
</reference>
<gene>
    <name evidence="1" type="ORF">MTY_0455</name>
</gene>
<sequence length="42" mass="4812">MSTKELRRVFVIEKAVKGKITNRQGAEILGLSERQAIRLKEN</sequence>
<accession>A0A0S6UCK3</accession>
<organism evidence="1">
    <name type="scientific">Moorella thermoacetica Y72</name>
    <dbReference type="NCBI Taxonomy" id="1325331"/>
    <lineage>
        <taxon>Bacteria</taxon>
        <taxon>Bacillati</taxon>
        <taxon>Bacillota</taxon>
        <taxon>Clostridia</taxon>
        <taxon>Neomoorellales</taxon>
        <taxon>Neomoorellaceae</taxon>
        <taxon>Neomoorella</taxon>
    </lineage>
</organism>
<proteinExistence type="predicted"/>
<name>A0A0S6UCK3_NEOTH</name>
<dbReference type="EMBL" id="DF238840">
    <property type="protein sequence ID" value="GAF25126.1"/>
    <property type="molecule type" value="Genomic_DNA"/>
</dbReference>
<dbReference type="Proteomes" id="UP000063718">
    <property type="component" value="Unassembled WGS sequence"/>
</dbReference>
<dbReference type="AlphaFoldDB" id="A0A0S6UCK3"/>
<protein>
    <submittedName>
        <fullName evidence="1">Transposase</fullName>
    </submittedName>
</protein>